<dbReference type="SUPFAM" id="SSF53383">
    <property type="entry name" value="PLP-dependent transferases"/>
    <property type="match status" value="1"/>
</dbReference>
<comment type="similarity">
    <text evidence="2 3">Belongs to the DegT/DnrJ/EryC1 family.</text>
</comment>
<name>A0A316G1P4_9GAMM</name>
<dbReference type="Proteomes" id="UP000245790">
    <property type="component" value="Unassembled WGS sequence"/>
</dbReference>
<dbReference type="GO" id="GO:0008483">
    <property type="term" value="F:transaminase activity"/>
    <property type="evidence" value="ECO:0007669"/>
    <property type="project" value="TreeGrafter"/>
</dbReference>
<dbReference type="InterPro" id="IPR015421">
    <property type="entry name" value="PyrdxlP-dep_Trfase_major"/>
</dbReference>
<evidence type="ECO:0000256" key="3">
    <source>
        <dbReference type="RuleBase" id="RU004508"/>
    </source>
</evidence>
<dbReference type="InterPro" id="IPR015424">
    <property type="entry name" value="PyrdxlP-dep_Trfase"/>
</dbReference>
<comment type="caution">
    <text evidence="4">The sequence shown here is derived from an EMBL/GenBank/DDBJ whole genome shotgun (WGS) entry which is preliminary data.</text>
</comment>
<dbReference type="GO" id="GO:0030170">
    <property type="term" value="F:pyridoxal phosphate binding"/>
    <property type="evidence" value="ECO:0007669"/>
    <property type="project" value="TreeGrafter"/>
</dbReference>
<keyword evidence="1 3" id="KW-0663">Pyridoxal phosphate</keyword>
<gene>
    <name evidence="4" type="ORF">C8D97_102108</name>
</gene>
<protein>
    <submittedName>
        <fullName evidence="4">dTDP-4-amino-4,6-dideoxygalactose transaminase</fullName>
    </submittedName>
</protein>
<dbReference type="RefSeq" id="WP_109761790.1">
    <property type="nucleotide sequence ID" value="NZ_QGGU01000002.1"/>
</dbReference>
<dbReference type="AlphaFoldDB" id="A0A316G1P4"/>
<accession>A0A316G1P4</accession>
<evidence type="ECO:0000313" key="5">
    <source>
        <dbReference type="Proteomes" id="UP000245790"/>
    </source>
</evidence>
<dbReference type="Gene3D" id="3.40.640.10">
    <property type="entry name" value="Type I PLP-dependent aspartate aminotransferase-like (Major domain)"/>
    <property type="match status" value="1"/>
</dbReference>
<dbReference type="PANTHER" id="PTHR30244:SF34">
    <property type="entry name" value="DTDP-4-AMINO-4,6-DIDEOXYGALACTOSE TRANSAMINASE"/>
    <property type="match status" value="1"/>
</dbReference>
<keyword evidence="5" id="KW-1185">Reference proteome</keyword>
<dbReference type="EMBL" id="QGGU01000002">
    <property type="protein sequence ID" value="PWK53720.1"/>
    <property type="molecule type" value="Genomic_DNA"/>
</dbReference>
<organism evidence="4 5">
    <name type="scientific">Pleionea mediterranea</name>
    <dbReference type="NCBI Taxonomy" id="523701"/>
    <lineage>
        <taxon>Bacteria</taxon>
        <taxon>Pseudomonadati</taxon>
        <taxon>Pseudomonadota</taxon>
        <taxon>Gammaproteobacteria</taxon>
        <taxon>Oceanospirillales</taxon>
        <taxon>Pleioneaceae</taxon>
        <taxon>Pleionea</taxon>
    </lineage>
</organism>
<sequence>MLSALRPVGERFPLRFAASDENELGNIPDYQFHGFASGTQALAAAILHVRKQRADCTEPEVIIPAYTCPDVVSACVRAKVKPVLVDFAENSTQYDLASLKQRVTDQTIAIIAINFLGIPIDIPELRNVIGSKNIVVIEDSAQYFPRDITKHDWQGDLVTLSFGRGKPLNLFYGGAVLSHSTVSFDTGFDFSENMLSRQKFAFKHRLYNTLMHPGLYFWITQLPGLTIGQTHYQTCSLIESMNSDALAALIERIKEYKTTECNTKVLDWAKAISFNGQLISHRSYKYLRLPFLVDDAAKLEFCESKSEFSKLGLSRMYRKILPEFDDIPLDLGNSKDYPNALSFSRRLFTLPVHGDVKSHHLKKVEQLLKKM</sequence>
<evidence type="ECO:0000313" key="4">
    <source>
        <dbReference type="EMBL" id="PWK53720.1"/>
    </source>
</evidence>
<dbReference type="GO" id="GO:0000271">
    <property type="term" value="P:polysaccharide biosynthetic process"/>
    <property type="evidence" value="ECO:0007669"/>
    <property type="project" value="TreeGrafter"/>
</dbReference>
<dbReference type="PANTHER" id="PTHR30244">
    <property type="entry name" value="TRANSAMINASE"/>
    <property type="match status" value="1"/>
</dbReference>
<dbReference type="InterPro" id="IPR000653">
    <property type="entry name" value="DegT/StrS_aminotransferase"/>
</dbReference>
<evidence type="ECO:0000256" key="1">
    <source>
        <dbReference type="ARBA" id="ARBA00022898"/>
    </source>
</evidence>
<proteinExistence type="inferred from homology"/>
<dbReference type="Pfam" id="PF01041">
    <property type="entry name" value="DegT_DnrJ_EryC1"/>
    <property type="match status" value="1"/>
</dbReference>
<evidence type="ECO:0000256" key="2">
    <source>
        <dbReference type="ARBA" id="ARBA00037999"/>
    </source>
</evidence>
<reference evidence="4 5" key="1">
    <citation type="submission" date="2018-05" db="EMBL/GenBank/DDBJ databases">
        <title>Genomic Encyclopedia of Type Strains, Phase IV (KMG-IV): sequencing the most valuable type-strain genomes for metagenomic binning, comparative biology and taxonomic classification.</title>
        <authorList>
            <person name="Goeker M."/>
        </authorList>
    </citation>
    <scope>NUCLEOTIDE SEQUENCE [LARGE SCALE GENOMIC DNA]</scope>
    <source>
        <strain evidence="4 5">DSM 25350</strain>
    </source>
</reference>
<dbReference type="OrthoDB" id="6379669at2"/>